<dbReference type="EMBL" id="CP035758">
    <property type="protein sequence ID" value="QBD79212.1"/>
    <property type="molecule type" value="Genomic_DNA"/>
</dbReference>
<dbReference type="RefSeq" id="WP_129890265.1">
    <property type="nucleotide sequence ID" value="NZ_CP035758.1"/>
</dbReference>
<organism evidence="10 11">
    <name type="scientific">Ktedonosporobacter rubrisoli</name>
    <dbReference type="NCBI Taxonomy" id="2509675"/>
    <lineage>
        <taxon>Bacteria</taxon>
        <taxon>Bacillati</taxon>
        <taxon>Chloroflexota</taxon>
        <taxon>Ktedonobacteria</taxon>
        <taxon>Ktedonobacterales</taxon>
        <taxon>Ktedonosporobacteraceae</taxon>
        <taxon>Ktedonosporobacter</taxon>
    </lineage>
</organism>
<evidence type="ECO:0000256" key="2">
    <source>
        <dbReference type="ARBA" id="ARBA00009773"/>
    </source>
</evidence>
<feature type="region of interest" description="Disordered" evidence="8">
    <location>
        <begin position="377"/>
        <end position="436"/>
    </location>
</feature>
<dbReference type="OrthoDB" id="146294at2"/>
<evidence type="ECO:0000256" key="6">
    <source>
        <dbReference type="ARBA" id="ARBA00022989"/>
    </source>
</evidence>
<dbReference type="Proteomes" id="UP000290365">
    <property type="component" value="Chromosome"/>
</dbReference>
<keyword evidence="5 9" id="KW-0812">Transmembrane</keyword>
<feature type="compositionally biased region" description="Basic and acidic residues" evidence="8">
    <location>
        <begin position="392"/>
        <end position="436"/>
    </location>
</feature>
<accession>A0A4P6JV54</accession>
<gene>
    <name evidence="10" type="ORF">EPA93_25815</name>
</gene>
<feature type="transmembrane region" description="Helical" evidence="9">
    <location>
        <begin position="328"/>
        <end position="348"/>
    </location>
</feature>
<evidence type="ECO:0000313" key="10">
    <source>
        <dbReference type="EMBL" id="QBD79212.1"/>
    </source>
</evidence>
<comment type="similarity">
    <text evidence="2">Belongs to the autoinducer-2 exporter (AI-2E) (TC 2.A.86) family.</text>
</comment>
<feature type="transmembrane region" description="Helical" evidence="9">
    <location>
        <begin position="280"/>
        <end position="297"/>
    </location>
</feature>
<keyword evidence="3" id="KW-0813">Transport</keyword>
<evidence type="ECO:0000256" key="1">
    <source>
        <dbReference type="ARBA" id="ARBA00004651"/>
    </source>
</evidence>
<dbReference type="Pfam" id="PF01594">
    <property type="entry name" value="AI-2E_transport"/>
    <property type="match status" value="1"/>
</dbReference>
<dbReference type="AlphaFoldDB" id="A0A4P6JV54"/>
<feature type="transmembrane region" description="Helical" evidence="9">
    <location>
        <begin position="243"/>
        <end position="273"/>
    </location>
</feature>
<feature type="transmembrane region" description="Helical" evidence="9">
    <location>
        <begin position="36"/>
        <end position="57"/>
    </location>
</feature>
<evidence type="ECO:0000256" key="3">
    <source>
        <dbReference type="ARBA" id="ARBA00022448"/>
    </source>
</evidence>
<keyword evidence="6 9" id="KW-1133">Transmembrane helix</keyword>
<evidence type="ECO:0000256" key="8">
    <source>
        <dbReference type="SAM" id="MobiDB-lite"/>
    </source>
</evidence>
<comment type="subcellular location">
    <subcellularLocation>
        <location evidence="1">Cell membrane</location>
        <topology evidence="1">Multi-pass membrane protein</topology>
    </subcellularLocation>
</comment>
<feature type="transmembrane region" description="Helical" evidence="9">
    <location>
        <begin position="69"/>
        <end position="91"/>
    </location>
</feature>
<evidence type="ECO:0000256" key="4">
    <source>
        <dbReference type="ARBA" id="ARBA00022475"/>
    </source>
</evidence>
<keyword evidence="11" id="KW-1185">Reference proteome</keyword>
<dbReference type="KEGG" id="kbs:EPA93_25815"/>
<dbReference type="InterPro" id="IPR002549">
    <property type="entry name" value="AI-2E-like"/>
</dbReference>
<dbReference type="GO" id="GO:0055085">
    <property type="term" value="P:transmembrane transport"/>
    <property type="evidence" value="ECO:0007669"/>
    <property type="project" value="TreeGrafter"/>
</dbReference>
<evidence type="ECO:0000313" key="11">
    <source>
        <dbReference type="Proteomes" id="UP000290365"/>
    </source>
</evidence>
<sequence>MAQIDWHRTRDILICIICFGVIVWALGSFAGQFIDVIIILLLSMAVAFLLTPAANLLARYHVPRVVATLIVYIIMLALLGALGYALVFSLIQQALNFSQTITDFALNLPTTMVNLINFLETQGHIPDANIRAAIDQIQLQATDFARSMASNVLNFAFVITNGFIDILLVIVISFYLTLDGKRIRDSIVSIMPKSSLPHVLLFEDALNRVVGNYIRGQLTLALIVGCMASLVCVATGLQNYAYLVGVLAFIFETIPMVGPALASIPAIALSLLLPDPFPRTFYIVLAFVAIQAIESNILGPRIVGHAVGLHPVASLLALLIGAKLLGPLGALIATPIVAAIWVVVASLYRSIRGESADQILAKRRRASWVIRRPPQLHMPKKRQPLQNAGPEARSETDSAPEHTELFHVRSQQEEKPEPSQNEEGEHRQDNGDRIRT</sequence>
<reference evidence="10 11" key="1">
    <citation type="submission" date="2019-01" db="EMBL/GenBank/DDBJ databases">
        <title>Ktedonosporobacter rubrisoli SCAWS-G2.</title>
        <authorList>
            <person name="Huang Y."/>
            <person name="Yan B."/>
        </authorList>
    </citation>
    <scope>NUCLEOTIDE SEQUENCE [LARGE SCALE GENOMIC DNA]</scope>
    <source>
        <strain evidence="10 11">SCAWS-G2</strain>
    </source>
</reference>
<evidence type="ECO:0000256" key="9">
    <source>
        <dbReference type="SAM" id="Phobius"/>
    </source>
</evidence>
<dbReference type="GO" id="GO:0005886">
    <property type="term" value="C:plasma membrane"/>
    <property type="evidence" value="ECO:0007669"/>
    <property type="project" value="UniProtKB-SubCell"/>
</dbReference>
<protein>
    <submittedName>
        <fullName evidence="10">AI-2E family transporter</fullName>
    </submittedName>
</protein>
<dbReference type="PANTHER" id="PTHR21716:SF53">
    <property type="entry name" value="PERMEASE PERM-RELATED"/>
    <property type="match status" value="1"/>
</dbReference>
<name>A0A4P6JV54_KTERU</name>
<feature type="transmembrane region" description="Helical" evidence="9">
    <location>
        <begin position="218"/>
        <end position="237"/>
    </location>
</feature>
<feature type="transmembrane region" description="Helical" evidence="9">
    <location>
        <begin position="12"/>
        <end position="30"/>
    </location>
</feature>
<feature type="transmembrane region" description="Helical" evidence="9">
    <location>
        <begin position="152"/>
        <end position="176"/>
    </location>
</feature>
<evidence type="ECO:0000256" key="5">
    <source>
        <dbReference type="ARBA" id="ARBA00022692"/>
    </source>
</evidence>
<keyword evidence="4" id="KW-1003">Cell membrane</keyword>
<dbReference type="PANTHER" id="PTHR21716">
    <property type="entry name" value="TRANSMEMBRANE PROTEIN"/>
    <property type="match status" value="1"/>
</dbReference>
<evidence type="ECO:0000256" key="7">
    <source>
        <dbReference type="ARBA" id="ARBA00023136"/>
    </source>
</evidence>
<proteinExistence type="inferred from homology"/>
<keyword evidence="7 9" id="KW-0472">Membrane</keyword>